<dbReference type="EMBL" id="WMBE01000003">
    <property type="protein sequence ID" value="MDG0867469.1"/>
    <property type="molecule type" value="Genomic_DNA"/>
</dbReference>
<sequence length="316" mass="33893">MIRHLHPTDSPGLLQFSQSSGQGETCTLAGALSGAIQGGLGGFPTVKYAGIALSPRAWQSCWVEARRGRIDGVLRAGPRSGPQAWEVGELYLRNSKSELALDLLEQIAVPAGGAGAHRIFARVPANSAVYDDARKAGYSTVHRESVFRADSATDAITKLGIPDHSLQLRQRDKSDDAALFRMHNLNTPIEVRMKLGQTLQDWVAGSERLGRKPSEWVYDLATGEIGGLVQRKSTRSGLMFNLNWAAEAGSELPGLVAAALAASKDIPVSVAVPEYRPALSHLLVTLGFAEQAQYEVMVKPLAQTVTEAQKAFAAIN</sequence>
<accession>A0ABD4XSE2</accession>
<proteinExistence type="predicted"/>
<protein>
    <recommendedName>
        <fullName evidence="3">N-acetyltransferase domain-containing protein</fullName>
    </recommendedName>
</protein>
<evidence type="ECO:0000313" key="1">
    <source>
        <dbReference type="EMBL" id="MDG0867469.1"/>
    </source>
</evidence>
<comment type="caution">
    <text evidence="1">The sequence shown here is derived from an EMBL/GenBank/DDBJ whole genome shotgun (WGS) entry which is preliminary data.</text>
</comment>
<name>A0ABD4XSE2_9CHLR</name>
<dbReference type="Proteomes" id="UP001321249">
    <property type="component" value="Unassembled WGS sequence"/>
</dbReference>
<organism evidence="1 2">
    <name type="scientific">Candidatus Lucifugimonas marina</name>
    <dbReference type="NCBI Taxonomy" id="3038979"/>
    <lineage>
        <taxon>Bacteria</taxon>
        <taxon>Bacillati</taxon>
        <taxon>Chloroflexota</taxon>
        <taxon>Dehalococcoidia</taxon>
        <taxon>SAR202 cluster</taxon>
        <taxon>Candidatus Lucifugimonadales</taxon>
        <taxon>Candidatus Lucifugimonadaceae</taxon>
        <taxon>Candidatus Lucifugimonas</taxon>
    </lineage>
</organism>
<dbReference type="RefSeq" id="WP_342835948.1">
    <property type="nucleotide sequence ID" value="NZ_WMBE01000003.1"/>
</dbReference>
<evidence type="ECO:0008006" key="3">
    <source>
        <dbReference type="Google" id="ProtNLM"/>
    </source>
</evidence>
<reference evidence="1 2" key="1">
    <citation type="submission" date="2019-11" db="EMBL/GenBank/DDBJ databases">
        <authorList>
            <person name="Cho J.-C."/>
        </authorList>
    </citation>
    <scope>NUCLEOTIDE SEQUENCE [LARGE SCALE GENOMIC DNA]</scope>
    <source>
        <strain evidence="1 2">JH702</strain>
    </source>
</reference>
<gene>
    <name evidence="1" type="ORF">GKO46_10375</name>
</gene>
<evidence type="ECO:0000313" key="2">
    <source>
        <dbReference type="Proteomes" id="UP001321249"/>
    </source>
</evidence>
<dbReference type="AlphaFoldDB" id="A0ABD4XSE2"/>